<gene>
    <name evidence="2" type="ORF">HYC85_023967</name>
</gene>
<proteinExistence type="predicted"/>
<name>A0A7J7GJZ2_CAMSI</name>
<evidence type="ECO:0000256" key="1">
    <source>
        <dbReference type="SAM" id="MobiDB-lite"/>
    </source>
</evidence>
<dbReference type="Proteomes" id="UP000593564">
    <property type="component" value="Unassembled WGS sequence"/>
</dbReference>
<accession>A0A7J7GJZ2</accession>
<feature type="compositionally biased region" description="Basic and acidic residues" evidence="1">
    <location>
        <begin position="1"/>
        <end position="11"/>
    </location>
</feature>
<organism evidence="2 3">
    <name type="scientific">Camellia sinensis</name>
    <name type="common">Tea plant</name>
    <name type="synonym">Thea sinensis</name>
    <dbReference type="NCBI Taxonomy" id="4442"/>
    <lineage>
        <taxon>Eukaryota</taxon>
        <taxon>Viridiplantae</taxon>
        <taxon>Streptophyta</taxon>
        <taxon>Embryophyta</taxon>
        <taxon>Tracheophyta</taxon>
        <taxon>Spermatophyta</taxon>
        <taxon>Magnoliopsida</taxon>
        <taxon>eudicotyledons</taxon>
        <taxon>Gunneridae</taxon>
        <taxon>Pentapetalae</taxon>
        <taxon>asterids</taxon>
        <taxon>Ericales</taxon>
        <taxon>Theaceae</taxon>
        <taxon>Camellia</taxon>
    </lineage>
</organism>
<feature type="region of interest" description="Disordered" evidence="1">
    <location>
        <begin position="1"/>
        <end position="28"/>
    </location>
</feature>
<sequence length="107" mass="11960">MRERERLKEGEGASEITTRSTIADSSGDKRSKRLLSLTLFGLSSLYIRIGDRMGVEFGGFGASFLKFGSCHIQPLEHHFSTQPAAPMVAIGDALKITFMYHRKIQLR</sequence>
<evidence type="ECO:0000313" key="2">
    <source>
        <dbReference type="EMBL" id="KAF5939708.1"/>
    </source>
</evidence>
<dbReference type="EMBL" id="JACBKZ010000011">
    <property type="protein sequence ID" value="KAF5939708.1"/>
    <property type="molecule type" value="Genomic_DNA"/>
</dbReference>
<comment type="caution">
    <text evidence="2">The sequence shown here is derived from an EMBL/GenBank/DDBJ whole genome shotgun (WGS) entry which is preliminary data.</text>
</comment>
<keyword evidence="3" id="KW-1185">Reference proteome</keyword>
<protein>
    <submittedName>
        <fullName evidence="2">Uncharacterized protein</fullName>
    </submittedName>
</protein>
<dbReference type="AlphaFoldDB" id="A0A7J7GJZ2"/>
<reference evidence="2 3" key="2">
    <citation type="submission" date="2020-07" db="EMBL/GenBank/DDBJ databases">
        <title>Genome assembly of wild tea tree DASZ reveals pedigree and selection history of tea varieties.</title>
        <authorList>
            <person name="Zhang W."/>
        </authorList>
    </citation>
    <scope>NUCLEOTIDE SEQUENCE [LARGE SCALE GENOMIC DNA]</scope>
    <source>
        <strain evidence="3">cv. G240</strain>
        <tissue evidence="2">Leaf</tissue>
    </source>
</reference>
<feature type="compositionally biased region" description="Polar residues" evidence="1">
    <location>
        <begin position="15"/>
        <end position="24"/>
    </location>
</feature>
<evidence type="ECO:0000313" key="3">
    <source>
        <dbReference type="Proteomes" id="UP000593564"/>
    </source>
</evidence>
<reference evidence="3" key="1">
    <citation type="journal article" date="2020" name="Nat. Commun.">
        <title>Genome assembly of wild tea tree DASZ reveals pedigree and selection history of tea varieties.</title>
        <authorList>
            <person name="Zhang W."/>
            <person name="Zhang Y."/>
            <person name="Qiu H."/>
            <person name="Guo Y."/>
            <person name="Wan H."/>
            <person name="Zhang X."/>
            <person name="Scossa F."/>
            <person name="Alseekh S."/>
            <person name="Zhang Q."/>
            <person name="Wang P."/>
            <person name="Xu L."/>
            <person name="Schmidt M.H."/>
            <person name="Jia X."/>
            <person name="Li D."/>
            <person name="Zhu A."/>
            <person name="Guo F."/>
            <person name="Chen W."/>
            <person name="Ni D."/>
            <person name="Usadel B."/>
            <person name="Fernie A.R."/>
            <person name="Wen W."/>
        </authorList>
    </citation>
    <scope>NUCLEOTIDE SEQUENCE [LARGE SCALE GENOMIC DNA]</scope>
    <source>
        <strain evidence="3">cv. G240</strain>
    </source>
</reference>